<dbReference type="GO" id="GO:0005524">
    <property type="term" value="F:ATP binding"/>
    <property type="evidence" value="ECO:0007669"/>
    <property type="project" value="UniProtKB-KW"/>
</dbReference>
<dbReference type="EC" id="6.1.1.15" evidence="2"/>
<dbReference type="Proteomes" id="UP000016927">
    <property type="component" value="Unassembled WGS sequence"/>
</dbReference>
<dbReference type="InterPro" id="IPR004154">
    <property type="entry name" value="Anticodon-bd"/>
</dbReference>
<evidence type="ECO:0000256" key="6">
    <source>
        <dbReference type="ARBA" id="ARBA00022917"/>
    </source>
</evidence>
<keyword evidence="3" id="KW-0436">Ligase</keyword>
<dbReference type="PANTHER" id="PTHR43382">
    <property type="entry name" value="PROLYL-TRNA SYNTHETASE"/>
    <property type="match status" value="1"/>
</dbReference>
<dbReference type="Gene3D" id="3.40.50.800">
    <property type="entry name" value="Anticodon-binding domain"/>
    <property type="match status" value="1"/>
</dbReference>
<dbReference type="FunFam" id="3.30.930.10:FF:000007">
    <property type="entry name" value="Bifunctional glutamate/proline--tRNA ligase"/>
    <property type="match status" value="1"/>
</dbReference>
<dbReference type="HOGENOM" id="CLU_001882_4_2_1"/>
<evidence type="ECO:0000256" key="8">
    <source>
        <dbReference type="ARBA" id="ARBA00029731"/>
    </source>
</evidence>
<dbReference type="Pfam" id="PF03129">
    <property type="entry name" value="HGTP_anticodon"/>
    <property type="match status" value="1"/>
</dbReference>
<dbReference type="CDD" id="cd00778">
    <property type="entry name" value="ProRS_core_arch_euk"/>
    <property type="match status" value="1"/>
</dbReference>
<accession>R0KSR8</accession>
<protein>
    <recommendedName>
        <fullName evidence="2">proline--tRNA ligase</fullName>
        <ecNumber evidence="2">6.1.1.15</ecNumber>
    </recommendedName>
    <alternativeName>
        <fullName evidence="8">Prolyl-tRNA synthetase</fullName>
    </alternativeName>
</protein>
<evidence type="ECO:0000313" key="12">
    <source>
        <dbReference type="Proteomes" id="UP000016927"/>
    </source>
</evidence>
<dbReference type="InterPro" id="IPR002314">
    <property type="entry name" value="aa-tRNA-synt_IIb"/>
</dbReference>
<reference evidence="11 12" key="1">
    <citation type="journal article" date="2013" name="BMC Genomics">
        <title>Comparative genomics of parasitic silkworm microsporidia reveal an association between genome expansion and host adaptation.</title>
        <authorList>
            <person name="Pan G."/>
            <person name="Xu J."/>
            <person name="Li T."/>
            <person name="Xia Q."/>
            <person name="Liu S.L."/>
            <person name="Zhang G."/>
            <person name="Li S."/>
            <person name="Li C."/>
            <person name="Liu H."/>
            <person name="Yang L."/>
            <person name="Liu T."/>
            <person name="Zhang X."/>
            <person name="Wu Z."/>
            <person name="Fan W."/>
            <person name="Dang X."/>
            <person name="Xiang H."/>
            <person name="Tao M."/>
            <person name="Li Y."/>
            <person name="Hu J."/>
            <person name="Li Z."/>
            <person name="Lin L."/>
            <person name="Luo J."/>
            <person name="Geng L."/>
            <person name="Wang L."/>
            <person name="Long M."/>
            <person name="Wan Y."/>
            <person name="He N."/>
            <person name="Zhang Z."/>
            <person name="Lu C."/>
            <person name="Keeling P.J."/>
            <person name="Wang J."/>
            <person name="Xiang Z."/>
            <person name="Zhou Z."/>
        </authorList>
    </citation>
    <scope>NUCLEOTIDE SEQUENCE [LARGE SCALE GENOMIC DNA]</scope>
    <source>
        <strain evidence="12">CQ1 / CVCC 102059</strain>
    </source>
</reference>
<keyword evidence="4" id="KW-0547">Nucleotide-binding</keyword>
<evidence type="ECO:0000313" key="11">
    <source>
        <dbReference type="EMBL" id="EOB13806.1"/>
    </source>
</evidence>
<dbReference type="OMA" id="EVYWVTH"/>
<dbReference type="InterPro" id="IPR033721">
    <property type="entry name" value="ProRS_core_arch_euk"/>
</dbReference>
<dbReference type="PRINTS" id="PR01046">
    <property type="entry name" value="TRNASYNTHPRO"/>
</dbReference>
<evidence type="ECO:0000256" key="4">
    <source>
        <dbReference type="ARBA" id="ARBA00022741"/>
    </source>
</evidence>
<evidence type="ECO:0000256" key="1">
    <source>
        <dbReference type="ARBA" id="ARBA00008226"/>
    </source>
</evidence>
<dbReference type="VEuPathDB" id="MicrosporidiaDB:NBO_58gi003"/>
<gene>
    <name evidence="11" type="ORF">NBO_58gi003</name>
</gene>
<dbReference type="NCBIfam" id="TIGR00408">
    <property type="entry name" value="proS_fam_I"/>
    <property type="match status" value="1"/>
</dbReference>
<dbReference type="InterPro" id="IPR036621">
    <property type="entry name" value="Anticodon-bd_dom_sf"/>
</dbReference>
<dbReference type="Gene3D" id="3.30.930.10">
    <property type="entry name" value="Bira Bifunctional Protein, Domain 2"/>
    <property type="match status" value="1"/>
</dbReference>
<dbReference type="InterPro" id="IPR004499">
    <property type="entry name" value="Pro-tRNA-ligase_IIa_arc-type"/>
</dbReference>
<keyword evidence="12" id="KW-1185">Reference proteome</keyword>
<dbReference type="AlphaFoldDB" id="R0KSR8"/>
<dbReference type="PANTHER" id="PTHR43382:SF2">
    <property type="entry name" value="BIFUNCTIONAL GLUTAMATE_PROLINE--TRNA LIGASE"/>
    <property type="match status" value="1"/>
</dbReference>
<evidence type="ECO:0000256" key="5">
    <source>
        <dbReference type="ARBA" id="ARBA00022840"/>
    </source>
</evidence>
<sequence>MEKQKFGISVKKQENFSEWYTQVIIKGELLDYYDIKGCYIMRPAGQFIWRIIREWFDKEITKLGVQECYFPMLIPKKSLEKEKTHINDFSPEVAWITKCGGEDLQEPVAIRPTSETIIYPSFSKWINSHRDLPLKLNQWCSVLRWELRGTMPFIRGKEFLWQEGHTAYLDKADADKEVLEILDLYYRVYKELLAVPVIKGMKSENERFAGADYTTSIEAYIPESGRGVQAGTSHSLGINFSKIFDIKVSNDFKTDNNDQPHSFVYQNSWGLTTRSIGIAVMTHSDDKGLVLPPKVANIQVVIVACGLSAKTTSDDKKLFLDTCGSIKDILIKNDIRAHFDNRDHVSVGYKFNHWEIRGIPLRIEIGPRDLKNNEVCVYLRYSGEKKQIKIEKITSEIYYLMDYIHNEMYNKANKKLNEGIVQVETFDELLWRATHAPVQNAPPCAFRNYSPFFIFFTNLKIPHFQDSYLGTQVMNLLAYNYTKCS</sequence>
<evidence type="ECO:0000256" key="3">
    <source>
        <dbReference type="ARBA" id="ARBA00022598"/>
    </source>
</evidence>
<keyword evidence="7 11" id="KW-0030">Aminoacyl-tRNA synthetase</keyword>
<dbReference type="FunFam" id="3.40.50.800:FF:000005">
    <property type="entry name" value="bifunctional glutamate/proline--tRNA ligase"/>
    <property type="match status" value="1"/>
</dbReference>
<dbReference type="InterPro" id="IPR002316">
    <property type="entry name" value="Pro-tRNA-ligase_IIa"/>
</dbReference>
<keyword evidence="6" id="KW-0648">Protein biosynthesis</keyword>
<dbReference type="GO" id="GO:0005737">
    <property type="term" value="C:cytoplasm"/>
    <property type="evidence" value="ECO:0007669"/>
    <property type="project" value="InterPro"/>
</dbReference>
<feature type="domain" description="Aminoacyl-transfer RNA synthetases class-II family profile" evidence="10">
    <location>
        <begin position="48"/>
        <end position="292"/>
    </location>
</feature>
<comment type="similarity">
    <text evidence="1">Belongs to the class-II aminoacyl-tRNA synthetase family.</text>
</comment>
<dbReference type="Pfam" id="PF00587">
    <property type="entry name" value="tRNA-synt_2b"/>
    <property type="match status" value="1"/>
</dbReference>
<dbReference type="GO" id="GO:0006433">
    <property type="term" value="P:prolyl-tRNA aminoacylation"/>
    <property type="evidence" value="ECO:0007669"/>
    <property type="project" value="InterPro"/>
</dbReference>
<dbReference type="HAMAP" id="MF_01571">
    <property type="entry name" value="Pro_tRNA_synth_type3"/>
    <property type="match status" value="1"/>
</dbReference>
<evidence type="ECO:0000256" key="7">
    <source>
        <dbReference type="ARBA" id="ARBA00023146"/>
    </source>
</evidence>
<comment type="catalytic activity">
    <reaction evidence="9">
        <text>tRNA(Pro) + L-proline + ATP = L-prolyl-tRNA(Pro) + AMP + diphosphate</text>
        <dbReference type="Rhea" id="RHEA:14305"/>
        <dbReference type="Rhea" id="RHEA-COMP:9700"/>
        <dbReference type="Rhea" id="RHEA-COMP:9702"/>
        <dbReference type="ChEBI" id="CHEBI:30616"/>
        <dbReference type="ChEBI" id="CHEBI:33019"/>
        <dbReference type="ChEBI" id="CHEBI:60039"/>
        <dbReference type="ChEBI" id="CHEBI:78442"/>
        <dbReference type="ChEBI" id="CHEBI:78532"/>
        <dbReference type="ChEBI" id="CHEBI:456215"/>
        <dbReference type="EC" id="6.1.1.15"/>
    </reaction>
</comment>
<proteinExistence type="inferred from homology"/>
<dbReference type="InterPro" id="IPR006195">
    <property type="entry name" value="aa-tRNA-synth_II"/>
</dbReference>
<dbReference type="GO" id="GO:0004827">
    <property type="term" value="F:proline-tRNA ligase activity"/>
    <property type="evidence" value="ECO:0007669"/>
    <property type="project" value="UniProtKB-EC"/>
</dbReference>
<dbReference type="GO" id="GO:0017101">
    <property type="term" value="C:aminoacyl-tRNA synthetase multienzyme complex"/>
    <property type="evidence" value="ECO:0007669"/>
    <property type="project" value="TreeGrafter"/>
</dbReference>
<organism evidence="11 12">
    <name type="scientific">Nosema bombycis (strain CQ1 / CVCC 102059)</name>
    <name type="common">Microsporidian parasite</name>
    <name type="synonym">Pebrine of silkworm</name>
    <dbReference type="NCBI Taxonomy" id="578461"/>
    <lineage>
        <taxon>Eukaryota</taxon>
        <taxon>Fungi</taxon>
        <taxon>Fungi incertae sedis</taxon>
        <taxon>Microsporidia</taxon>
        <taxon>Nosematidae</taxon>
        <taxon>Nosema</taxon>
    </lineage>
</organism>
<keyword evidence="5" id="KW-0067">ATP-binding</keyword>
<evidence type="ECO:0000256" key="2">
    <source>
        <dbReference type="ARBA" id="ARBA00012831"/>
    </source>
</evidence>
<evidence type="ECO:0000259" key="10">
    <source>
        <dbReference type="PROSITE" id="PS50862"/>
    </source>
</evidence>
<dbReference type="STRING" id="578461.R0KSR8"/>
<dbReference type="InterPro" id="IPR045864">
    <property type="entry name" value="aa-tRNA-synth_II/BPL/LPL"/>
</dbReference>
<dbReference type="SUPFAM" id="SSF52954">
    <property type="entry name" value="Class II aaRS ABD-related"/>
    <property type="match status" value="1"/>
</dbReference>
<name>R0KSR8_NOSB1</name>
<dbReference type="PROSITE" id="PS50862">
    <property type="entry name" value="AA_TRNA_LIGASE_II"/>
    <property type="match status" value="1"/>
</dbReference>
<dbReference type="SUPFAM" id="SSF55681">
    <property type="entry name" value="Class II aaRS and biotin synthetases"/>
    <property type="match status" value="1"/>
</dbReference>
<dbReference type="OrthoDB" id="1350766at2759"/>
<dbReference type="EMBL" id="KB908966">
    <property type="protein sequence ID" value="EOB13806.1"/>
    <property type="molecule type" value="Genomic_DNA"/>
</dbReference>
<evidence type="ECO:0000256" key="9">
    <source>
        <dbReference type="ARBA" id="ARBA00047671"/>
    </source>
</evidence>